<evidence type="ECO:0000256" key="1">
    <source>
        <dbReference type="ARBA" id="ARBA00004249"/>
    </source>
</evidence>
<evidence type="ECO:0000256" key="6">
    <source>
        <dbReference type="ARBA" id="ARBA00018638"/>
    </source>
</evidence>
<evidence type="ECO:0000256" key="21">
    <source>
        <dbReference type="ARBA" id="ARBA00023268"/>
    </source>
</evidence>
<dbReference type="NCBIfam" id="TIGR02074">
    <property type="entry name" value="PBP_1a_fam"/>
    <property type="match status" value="1"/>
</dbReference>
<dbReference type="RefSeq" id="WP_310742603.1">
    <property type="nucleotide sequence ID" value="NZ_AP025730.1"/>
</dbReference>
<comment type="pathway">
    <text evidence="2">Cell wall biogenesis; peptidoglycan biosynthesis.</text>
</comment>
<dbReference type="InterPro" id="IPR031376">
    <property type="entry name" value="PCB_OB"/>
</dbReference>
<accession>A0ABN6PR84</accession>
<evidence type="ECO:0000256" key="13">
    <source>
        <dbReference type="ARBA" id="ARBA00022692"/>
    </source>
</evidence>
<dbReference type="InterPro" id="IPR050396">
    <property type="entry name" value="Glycosyltr_51/Transpeptidase"/>
</dbReference>
<dbReference type="EMBL" id="AP025730">
    <property type="protein sequence ID" value="BDI05606.1"/>
    <property type="molecule type" value="Genomic_DNA"/>
</dbReference>
<evidence type="ECO:0000256" key="22">
    <source>
        <dbReference type="ARBA" id="ARBA00023316"/>
    </source>
</evidence>
<dbReference type="PANTHER" id="PTHR32282:SF27">
    <property type="entry name" value="PENICILLIN-BINDING PROTEIN 1A"/>
    <property type="match status" value="1"/>
</dbReference>
<dbReference type="InterPro" id="IPR012338">
    <property type="entry name" value="Beta-lactam/transpept-like"/>
</dbReference>
<dbReference type="Pfam" id="PF00905">
    <property type="entry name" value="Transpeptidase"/>
    <property type="match status" value="1"/>
</dbReference>
<evidence type="ECO:0000256" key="24">
    <source>
        <dbReference type="ARBA" id="ARBA00044770"/>
    </source>
</evidence>
<dbReference type="PANTHER" id="PTHR32282">
    <property type="entry name" value="BINDING PROTEIN TRANSPEPTIDASE, PUTATIVE-RELATED"/>
    <property type="match status" value="1"/>
</dbReference>
<keyword evidence="7" id="KW-1003">Cell membrane</keyword>
<keyword evidence="11" id="KW-0328">Glycosyltransferase</keyword>
<keyword evidence="22" id="KW-0961">Cell wall biogenesis/degradation</keyword>
<feature type="domain" description="Penicillin-binding protein transpeptidase" evidence="27">
    <location>
        <begin position="444"/>
        <end position="688"/>
    </location>
</feature>
<evidence type="ECO:0000256" key="25">
    <source>
        <dbReference type="ARBA" id="ARBA00049902"/>
    </source>
</evidence>
<dbReference type="EC" id="2.4.99.28" evidence="24"/>
<evidence type="ECO:0000256" key="18">
    <source>
        <dbReference type="ARBA" id="ARBA00022989"/>
    </source>
</evidence>
<dbReference type="InterPro" id="IPR001264">
    <property type="entry name" value="Glyco_trans_51"/>
</dbReference>
<evidence type="ECO:0000256" key="23">
    <source>
        <dbReference type="ARBA" id="ARBA00034000"/>
    </source>
</evidence>
<dbReference type="Proteomes" id="UP001057498">
    <property type="component" value="Chromosome"/>
</dbReference>
<evidence type="ECO:0000256" key="12">
    <source>
        <dbReference type="ARBA" id="ARBA00022679"/>
    </source>
</evidence>
<evidence type="ECO:0000256" key="15">
    <source>
        <dbReference type="ARBA" id="ARBA00022960"/>
    </source>
</evidence>
<keyword evidence="8" id="KW-0997">Cell inner membrane</keyword>
<keyword evidence="17" id="KW-0573">Peptidoglycan synthesis</keyword>
<evidence type="ECO:0000259" key="28">
    <source>
        <dbReference type="Pfam" id="PF00912"/>
    </source>
</evidence>
<sequence length="794" mass="85242">MAVAWRRLQADPRARRAAIVLGSLAAGSLLLLGVAAAAILPQLPSLDQVINYQPRQPLQVVTRDGVEIAQFGSERRQFIPVAQIPQRMKDAVIAVEDARFYEHHGVDPVGLGRAAWAALTGGMRQGASTITQQVARNFFLSSRRTVERKLKEVMLALRIEQQLSKDQILELYLNQIYLGHRSYGFGAAAQAYFGKPLDRLSIAESAMLAGLPQNPAYANPITNLERATNRQRVVLQRMLVTGKITQAEHDAARAEKLVIRPRQATSVHAEYVAEMARRSVFERYGERAYTEGFKVTTSLIAADQQAAWAALRRGILDHDRRQAWRGPEDQEDLSADAGPGSAAVAQALKDHRDDEELRVAIVLQASPKEISAQLATGEVISITGDGLRWVQAALAPKATKPLAITRGAILRVVLQGAKGGKAATGTAAQVPAWSVSQWPQVQGGLVSLDPATGRVRALVGGFDFTRQPFNHVTQAWRQPGSSFKPFLYSAVLEHGIMPATLINDAPLENADVEGAWNPQNYDGEFAGPLTLRQALARSKNLVSIRLLRHIGLTQALGWVSRFGFDAAKQPDNLTLALGAGSTTPMQMAGAFAVLANGGFKVDPLVIERITDVQGRVVYEAPPAPPLSEELRVLPARNVFLTNQLLQEVTRSGTAARAQGALRRPDLYGKTGTTNDSVDAWFAGFQPSVAAVVWLGYDEPRSLGAKETGGGLALPIWISYMDRALRGVPVASMPVPDGVTDSGGDWLYSEYVSGGFVRSIGMDTAADAAAEAASAPSAGLPASAVPLAPPAASGH</sequence>
<evidence type="ECO:0000256" key="7">
    <source>
        <dbReference type="ARBA" id="ARBA00022475"/>
    </source>
</evidence>
<dbReference type="SUPFAM" id="SSF56601">
    <property type="entry name" value="beta-lactamase/transpeptidase-like"/>
    <property type="match status" value="1"/>
</dbReference>
<dbReference type="Pfam" id="PF00912">
    <property type="entry name" value="Transgly"/>
    <property type="match status" value="1"/>
</dbReference>
<evidence type="ECO:0000256" key="10">
    <source>
        <dbReference type="ARBA" id="ARBA00022670"/>
    </source>
</evidence>
<keyword evidence="9" id="KW-0121">Carboxypeptidase</keyword>
<dbReference type="EC" id="3.4.16.4" evidence="5"/>
<evidence type="ECO:0000313" key="31">
    <source>
        <dbReference type="Proteomes" id="UP001057498"/>
    </source>
</evidence>
<feature type="domain" description="Penicillin-binding protein OB-like" evidence="29">
    <location>
        <begin position="324"/>
        <end position="441"/>
    </location>
</feature>
<evidence type="ECO:0000256" key="17">
    <source>
        <dbReference type="ARBA" id="ARBA00022984"/>
    </source>
</evidence>
<evidence type="ECO:0000259" key="29">
    <source>
        <dbReference type="Pfam" id="PF17092"/>
    </source>
</evidence>
<dbReference type="InterPro" id="IPR036950">
    <property type="entry name" value="PBP_transglycosylase"/>
</dbReference>
<dbReference type="Gene3D" id="3.40.710.10">
    <property type="entry name" value="DD-peptidase/beta-lactamase superfamily"/>
    <property type="match status" value="2"/>
</dbReference>
<dbReference type="InterPro" id="IPR023346">
    <property type="entry name" value="Lysozyme-like_dom_sf"/>
</dbReference>
<comment type="similarity">
    <text evidence="3">In the C-terminal section; belongs to the transpeptidase family.</text>
</comment>
<evidence type="ECO:0000313" key="30">
    <source>
        <dbReference type="EMBL" id="BDI05606.1"/>
    </source>
</evidence>
<keyword evidence="18" id="KW-1133">Transmembrane helix</keyword>
<evidence type="ECO:0000259" key="27">
    <source>
        <dbReference type="Pfam" id="PF00905"/>
    </source>
</evidence>
<comment type="subcellular location">
    <subcellularLocation>
        <location evidence="1">Cell inner membrane</location>
        <topology evidence="1">Single-pass type II membrane protein</topology>
    </subcellularLocation>
</comment>
<evidence type="ECO:0000256" key="14">
    <source>
        <dbReference type="ARBA" id="ARBA00022801"/>
    </source>
</evidence>
<protein>
    <recommendedName>
        <fullName evidence="6">Penicillin-binding protein 1A</fullName>
        <ecNumber evidence="24">2.4.99.28</ecNumber>
        <ecNumber evidence="5">3.4.16.4</ecNumber>
    </recommendedName>
</protein>
<evidence type="ECO:0000256" key="9">
    <source>
        <dbReference type="ARBA" id="ARBA00022645"/>
    </source>
</evidence>
<keyword evidence="15" id="KW-0133">Cell shape</keyword>
<comment type="similarity">
    <text evidence="4">In the N-terminal section; belongs to the glycosyltransferase 51 family.</text>
</comment>
<organism evidence="30 31">
    <name type="scientific">Sphaerotilus microaerophilus</name>
    <dbReference type="NCBI Taxonomy" id="2914710"/>
    <lineage>
        <taxon>Bacteria</taxon>
        <taxon>Pseudomonadati</taxon>
        <taxon>Pseudomonadota</taxon>
        <taxon>Betaproteobacteria</taxon>
        <taxon>Burkholderiales</taxon>
        <taxon>Sphaerotilaceae</taxon>
        <taxon>Sphaerotilus</taxon>
    </lineage>
</organism>
<keyword evidence="10" id="KW-0645">Protease</keyword>
<evidence type="ECO:0000256" key="16">
    <source>
        <dbReference type="ARBA" id="ARBA00022968"/>
    </source>
</evidence>
<comment type="catalytic activity">
    <reaction evidence="25">
        <text>[GlcNAc-(1-&gt;4)-Mur2Ac(oyl-L-Ala-gamma-D-Glu-L-Lys-D-Ala-D-Ala)](n)-di-trans,octa-cis-undecaprenyl diphosphate + beta-D-GlcNAc-(1-&gt;4)-Mur2Ac(oyl-L-Ala-gamma-D-Glu-L-Lys-D-Ala-D-Ala)-di-trans,octa-cis-undecaprenyl diphosphate = [GlcNAc-(1-&gt;4)-Mur2Ac(oyl-L-Ala-gamma-D-Glu-L-Lys-D-Ala-D-Ala)](n+1)-di-trans,octa-cis-undecaprenyl diphosphate + di-trans,octa-cis-undecaprenyl diphosphate + H(+)</text>
        <dbReference type="Rhea" id="RHEA:23708"/>
        <dbReference type="Rhea" id="RHEA-COMP:9602"/>
        <dbReference type="Rhea" id="RHEA-COMP:9603"/>
        <dbReference type="ChEBI" id="CHEBI:15378"/>
        <dbReference type="ChEBI" id="CHEBI:58405"/>
        <dbReference type="ChEBI" id="CHEBI:60033"/>
        <dbReference type="ChEBI" id="CHEBI:78435"/>
        <dbReference type="EC" id="2.4.99.28"/>
    </reaction>
</comment>
<name>A0ABN6PR84_9BURK</name>
<keyword evidence="13" id="KW-0812">Transmembrane</keyword>
<comment type="catalytic activity">
    <reaction evidence="23">
        <text>Preferential cleavage: (Ac)2-L-Lys-D-Ala-|-D-Ala. Also transpeptidation of peptidyl-alanyl moieties that are N-acyl substituents of D-alanine.</text>
        <dbReference type="EC" id="3.4.16.4"/>
    </reaction>
</comment>
<evidence type="ECO:0000256" key="2">
    <source>
        <dbReference type="ARBA" id="ARBA00004752"/>
    </source>
</evidence>
<keyword evidence="20" id="KW-0046">Antibiotic resistance</keyword>
<evidence type="ECO:0000256" key="4">
    <source>
        <dbReference type="ARBA" id="ARBA00007739"/>
    </source>
</evidence>
<evidence type="ECO:0000256" key="8">
    <source>
        <dbReference type="ARBA" id="ARBA00022519"/>
    </source>
</evidence>
<evidence type="ECO:0000256" key="5">
    <source>
        <dbReference type="ARBA" id="ARBA00012448"/>
    </source>
</evidence>
<evidence type="ECO:0000256" key="3">
    <source>
        <dbReference type="ARBA" id="ARBA00007090"/>
    </source>
</evidence>
<evidence type="ECO:0000256" key="26">
    <source>
        <dbReference type="SAM" id="MobiDB-lite"/>
    </source>
</evidence>
<keyword evidence="16" id="KW-0735">Signal-anchor</keyword>
<evidence type="ECO:0000256" key="11">
    <source>
        <dbReference type="ARBA" id="ARBA00022676"/>
    </source>
</evidence>
<keyword evidence="12" id="KW-0808">Transferase</keyword>
<feature type="region of interest" description="Disordered" evidence="26">
    <location>
        <begin position="321"/>
        <end position="340"/>
    </location>
</feature>
<dbReference type="InterPro" id="IPR001460">
    <property type="entry name" value="PCN-bd_Tpept"/>
</dbReference>
<evidence type="ECO:0000256" key="19">
    <source>
        <dbReference type="ARBA" id="ARBA00023136"/>
    </source>
</evidence>
<dbReference type="Pfam" id="PF17092">
    <property type="entry name" value="PCB_OB"/>
    <property type="match status" value="1"/>
</dbReference>
<dbReference type="SUPFAM" id="SSF53955">
    <property type="entry name" value="Lysozyme-like"/>
    <property type="match status" value="1"/>
</dbReference>
<dbReference type="Gene3D" id="1.10.3810.10">
    <property type="entry name" value="Biosynthetic peptidoglycan transglycosylase-like"/>
    <property type="match status" value="1"/>
</dbReference>
<keyword evidence="31" id="KW-1185">Reference proteome</keyword>
<reference evidence="30" key="1">
    <citation type="submission" date="2022-04" db="EMBL/GenBank/DDBJ databases">
        <title>Whole genome sequence of Sphaerotilus sp. FB-5.</title>
        <authorList>
            <person name="Takeda M."/>
            <person name="Narihara S."/>
            <person name="Akimoto M."/>
            <person name="Akimoto R."/>
            <person name="Nishiyashiki S."/>
            <person name="Murakami T."/>
        </authorList>
    </citation>
    <scope>NUCLEOTIDE SEQUENCE</scope>
    <source>
        <strain evidence="30">FB-5</strain>
    </source>
</reference>
<keyword evidence="14" id="KW-0378">Hydrolase</keyword>
<evidence type="ECO:0000256" key="20">
    <source>
        <dbReference type="ARBA" id="ARBA00023251"/>
    </source>
</evidence>
<proteinExistence type="inferred from homology"/>
<feature type="domain" description="Glycosyl transferase family 51" evidence="28">
    <location>
        <begin position="65"/>
        <end position="238"/>
    </location>
</feature>
<keyword evidence="19" id="KW-0472">Membrane</keyword>
<gene>
    <name evidence="30" type="primary">mrcA</name>
    <name evidence="30" type="ORF">CATMQ487_25760</name>
</gene>
<keyword evidence="21" id="KW-0511">Multifunctional enzyme</keyword>